<evidence type="ECO:0000256" key="4">
    <source>
        <dbReference type="ARBA" id="ARBA00022980"/>
    </source>
</evidence>
<dbReference type="GO" id="GO:0003735">
    <property type="term" value="F:structural constituent of ribosome"/>
    <property type="evidence" value="ECO:0007669"/>
    <property type="project" value="InterPro"/>
</dbReference>
<evidence type="ECO:0000313" key="12">
    <source>
        <dbReference type="Proteomes" id="UP000265882"/>
    </source>
</evidence>
<evidence type="ECO:0000256" key="3">
    <source>
        <dbReference type="ARBA" id="ARBA00022884"/>
    </source>
</evidence>
<dbReference type="InterPro" id="IPR005824">
    <property type="entry name" value="KOW"/>
</dbReference>
<dbReference type="Proteomes" id="UP000265882">
    <property type="component" value="Unassembled WGS sequence"/>
</dbReference>
<keyword evidence="4 8" id="KW-0689">Ribosomal protein</keyword>
<dbReference type="InterPro" id="IPR008991">
    <property type="entry name" value="Translation_prot_SH3-like_sf"/>
</dbReference>
<proteinExistence type="inferred from homology"/>
<organism evidence="11 12">
    <name type="scientific">Abyssobacteria bacterium (strain SURF_5)</name>
    <dbReference type="NCBI Taxonomy" id="2093360"/>
    <lineage>
        <taxon>Bacteria</taxon>
        <taxon>Pseudomonadati</taxon>
        <taxon>Candidatus Hydrogenedentota</taxon>
        <taxon>Candidatus Abyssobacteria</taxon>
    </lineage>
</organism>
<comment type="similarity">
    <text evidence="1 8 9">Belongs to the universal ribosomal protein uL24 family.</text>
</comment>
<dbReference type="InterPro" id="IPR057264">
    <property type="entry name" value="Ribosomal_uL24_C"/>
</dbReference>
<evidence type="ECO:0000256" key="9">
    <source>
        <dbReference type="RuleBase" id="RU003477"/>
    </source>
</evidence>
<dbReference type="InterPro" id="IPR003256">
    <property type="entry name" value="Ribosomal_uL24"/>
</dbReference>
<gene>
    <name evidence="8" type="primary">rplX</name>
    <name evidence="11" type="ORF">C4520_11775</name>
</gene>
<dbReference type="PROSITE" id="PS01108">
    <property type="entry name" value="RIBOSOMAL_L24"/>
    <property type="match status" value="1"/>
</dbReference>
<dbReference type="EMBL" id="QZKU01000079">
    <property type="protein sequence ID" value="RJP20139.1"/>
    <property type="molecule type" value="Genomic_DNA"/>
</dbReference>
<dbReference type="GO" id="GO:0019843">
    <property type="term" value="F:rRNA binding"/>
    <property type="evidence" value="ECO:0007669"/>
    <property type="project" value="UniProtKB-UniRule"/>
</dbReference>
<keyword evidence="5 8" id="KW-0687">Ribonucleoprotein</keyword>
<accession>A0A3A4NM96</accession>
<dbReference type="Pfam" id="PF00467">
    <property type="entry name" value="KOW"/>
    <property type="match status" value="1"/>
</dbReference>
<sequence length="110" mass="12095">MSKTKMHLKRGDNVMVIAGKEKGKRGKILHVSPVKNRAIVEALNMVTHHERPSRTNPQGGLLQKEAPIHVSNLMLVCPKCSTPTRVGRTVLDDGTKARVCKNCSEMVDQG</sequence>
<comment type="subunit">
    <text evidence="8">Part of the 50S ribosomal subunit.</text>
</comment>
<comment type="function">
    <text evidence="8">One of two assembly initiator proteins, it binds directly to the 5'-end of the 23S rRNA, where it nucleates assembly of the 50S subunit.</text>
</comment>
<reference evidence="11 12" key="1">
    <citation type="journal article" date="2017" name="ISME J.">
        <title>Energy and carbon metabolisms in a deep terrestrial subsurface fluid microbial community.</title>
        <authorList>
            <person name="Momper L."/>
            <person name="Jungbluth S.P."/>
            <person name="Lee M.D."/>
            <person name="Amend J.P."/>
        </authorList>
    </citation>
    <scope>NUCLEOTIDE SEQUENCE [LARGE SCALE GENOMIC DNA]</scope>
    <source>
        <strain evidence="11">SURF_5</strain>
    </source>
</reference>
<dbReference type="Gene3D" id="2.30.30.30">
    <property type="match status" value="1"/>
</dbReference>
<dbReference type="SUPFAM" id="SSF50104">
    <property type="entry name" value="Translation proteins SH3-like domain"/>
    <property type="match status" value="1"/>
</dbReference>
<dbReference type="GO" id="GO:0005840">
    <property type="term" value="C:ribosome"/>
    <property type="evidence" value="ECO:0007669"/>
    <property type="project" value="UniProtKB-KW"/>
</dbReference>
<name>A0A3A4NM96_ABYX5</name>
<evidence type="ECO:0000256" key="6">
    <source>
        <dbReference type="ARBA" id="ARBA00035206"/>
    </source>
</evidence>
<dbReference type="AlphaFoldDB" id="A0A3A4NM96"/>
<dbReference type="InterPro" id="IPR014722">
    <property type="entry name" value="Rib_uL2_dom2"/>
</dbReference>
<evidence type="ECO:0000256" key="1">
    <source>
        <dbReference type="ARBA" id="ARBA00010618"/>
    </source>
</evidence>
<protein>
    <recommendedName>
        <fullName evidence="6 8">Large ribosomal subunit protein uL24</fullName>
    </recommendedName>
</protein>
<feature type="domain" description="KOW" evidence="10">
    <location>
        <begin position="7"/>
        <end position="34"/>
    </location>
</feature>
<evidence type="ECO:0000259" key="10">
    <source>
        <dbReference type="SMART" id="SM00739"/>
    </source>
</evidence>
<keyword evidence="2 8" id="KW-0699">rRNA-binding</keyword>
<evidence type="ECO:0000256" key="2">
    <source>
        <dbReference type="ARBA" id="ARBA00022730"/>
    </source>
</evidence>
<keyword evidence="3 8" id="KW-0694">RNA-binding</keyword>
<dbReference type="HAMAP" id="MF_01326_B">
    <property type="entry name" value="Ribosomal_uL24_B"/>
    <property type="match status" value="1"/>
</dbReference>
<evidence type="ECO:0000256" key="7">
    <source>
        <dbReference type="ARBA" id="ARBA00058688"/>
    </source>
</evidence>
<evidence type="ECO:0000256" key="5">
    <source>
        <dbReference type="ARBA" id="ARBA00023274"/>
    </source>
</evidence>
<dbReference type="InterPro" id="IPR041988">
    <property type="entry name" value="Ribosomal_uL24_KOW"/>
</dbReference>
<dbReference type="InterPro" id="IPR005825">
    <property type="entry name" value="Ribosomal_uL24_CS"/>
</dbReference>
<dbReference type="CDD" id="cd06089">
    <property type="entry name" value="KOW_RPL26"/>
    <property type="match status" value="1"/>
</dbReference>
<dbReference type="Pfam" id="PF17136">
    <property type="entry name" value="ribosomal_L24"/>
    <property type="match status" value="1"/>
</dbReference>
<dbReference type="PANTHER" id="PTHR12903">
    <property type="entry name" value="MITOCHONDRIAL RIBOSOMAL PROTEIN L24"/>
    <property type="match status" value="1"/>
</dbReference>
<evidence type="ECO:0000256" key="8">
    <source>
        <dbReference type="HAMAP-Rule" id="MF_01326"/>
    </source>
</evidence>
<dbReference type="NCBIfam" id="TIGR01079">
    <property type="entry name" value="rplX_bact"/>
    <property type="match status" value="1"/>
</dbReference>
<comment type="caution">
    <text evidence="11">The sequence shown here is derived from an EMBL/GenBank/DDBJ whole genome shotgun (WGS) entry which is preliminary data.</text>
</comment>
<comment type="function">
    <text evidence="7 8">One of the proteins that surrounds the polypeptide exit tunnel on the outside of the subunit.</text>
</comment>
<dbReference type="GO" id="GO:0006412">
    <property type="term" value="P:translation"/>
    <property type="evidence" value="ECO:0007669"/>
    <property type="project" value="UniProtKB-UniRule"/>
</dbReference>
<evidence type="ECO:0000313" key="11">
    <source>
        <dbReference type="EMBL" id="RJP20139.1"/>
    </source>
</evidence>
<dbReference type="GO" id="GO:1990904">
    <property type="term" value="C:ribonucleoprotein complex"/>
    <property type="evidence" value="ECO:0007669"/>
    <property type="project" value="UniProtKB-KW"/>
</dbReference>
<dbReference type="FunFam" id="2.30.30.30:FF:000004">
    <property type="entry name" value="50S ribosomal protein L24"/>
    <property type="match status" value="1"/>
</dbReference>
<dbReference type="SMART" id="SM00739">
    <property type="entry name" value="KOW"/>
    <property type="match status" value="1"/>
</dbReference>